<dbReference type="PANTHER" id="PTHR43169:SF2">
    <property type="entry name" value="NAD_GMP SYNTHASE DOMAIN-CONTAINING PROTEIN"/>
    <property type="match status" value="1"/>
</dbReference>
<dbReference type="PANTHER" id="PTHR43169">
    <property type="entry name" value="EXSB FAMILY PROTEIN"/>
    <property type="match status" value="1"/>
</dbReference>
<dbReference type="InterPro" id="IPR014729">
    <property type="entry name" value="Rossmann-like_a/b/a_fold"/>
</dbReference>
<keyword evidence="3" id="KW-1185">Reference proteome</keyword>
<evidence type="ECO:0000313" key="2">
    <source>
        <dbReference type="EMBL" id="KDS94282.1"/>
    </source>
</evidence>
<dbReference type="NCBIfam" id="TIGR00268">
    <property type="entry name" value="ATP-dependent sacrificial sulfur transferase LarE"/>
    <property type="match status" value="1"/>
</dbReference>
<keyword evidence="2" id="KW-0067">ATP-binding</keyword>
<feature type="domain" description="NAD/GMP synthase" evidence="1">
    <location>
        <begin position="30"/>
        <end position="90"/>
    </location>
</feature>
<organism evidence="2 3">
    <name type="scientific">Dermabacter hominis 1368</name>
    <dbReference type="NCBI Taxonomy" id="1450519"/>
    <lineage>
        <taxon>Bacteria</taxon>
        <taxon>Bacillati</taxon>
        <taxon>Actinomycetota</taxon>
        <taxon>Actinomycetes</taxon>
        <taxon>Micrococcales</taxon>
        <taxon>Dermabacteraceae</taxon>
        <taxon>Dermabacter</taxon>
    </lineage>
</organism>
<dbReference type="InterPro" id="IPR005232">
    <property type="entry name" value="LarE"/>
</dbReference>
<evidence type="ECO:0000313" key="3">
    <source>
        <dbReference type="Proteomes" id="UP000030182"/>
    </source>
</evidence>
<dbReference type="Gene3D" id="3.40.50.620">
    <property type="entry name" value="HUPs"/>
    <property type="match status" value="1"/>
</dbReference>
<protein>
    <submittedName>
        <fullName evidence="2">ATP-binding protein</fullName>
    </submittedName>
</protein>
<dbReference type="CDD" id="cd01990">
    <property type="entry name" value="LarE-like"/>
    <property type="match status" value="1"/>
</dbReference>
<keyword evidence="2" id="KW-0547">Nucleotide-binding</keyword>
<reference evidence="2 3" key="1">
    <citation type="submission" date="2014-01" db="EMBL/GenBank/DDBJ databases">
        <title>Draft genome sequence of the multidrug-resistant clinical isolate Dermabacter hominis 1368.</title>
        <authorList>
            <person name="Albersmeier A."/>
            <person name="Bomholt C."/>
            <person name="Glaub A."/>
            <person name="Ruckert C."/>
            <person name="Soriano F."/>
            <person name="Fernandez-Natal I."/>
            <person name="Tauch A."/>
        </authorList>
    </citation>
    <scope>NUCLEOTIDE SEQUENCE [LARGE SCALE GENOMIC DNA]</scope>
    <source>
        <strain evidence="2 3">1368</strain>
    </source>
</reference>
<gene>
    <name evidence="2" type="ORF">DHOM_00350</name>
</gene>
<dbReference type="Pfam" id="PF02540">
    <property type="entry name" value="NAD_synthase"/>
    <property type="match status" value="1"/>
</dbReference>
<dbReference type="EMBL" id="JDRS01000001">
    <property type="protein sequence ID" value="KDS94282.1"/>
    <property type="molecule type" value="Genomic_DNA"/>
</dbReference>
<name>A0ABR4SMQ5_9MICO</name>
<evidence type="ECO:0000259" key="1">
    <source>
        <dbReference type="Pfam" id="PF02540"/>
    </source>
</evidence>
<accession>A0ABR4SMQ5</accession>
<dbReference type="Proteomes" id="UP000030182">
    <property type="component" value="Unassembled WGS sequence"/>
</dbReference>
<dbReference type="SUPFAM" id="SSF52402">
    <property type="entry name" value="Adenine nucleotide alpha hydrolases-like"/>
    <property type="match status" value="1"/>
</dbReference>
<dbReference type="InterPro" id="IPR052188">
    <property type="entry name" value="Ni-pincer_cofactor_biosynth"/>
</dbReference>
<sequence length="286" mass="30598">MSVHESPLPTHLASRADAAMSELAQHERVGIAYSGGVDSATLAALALRALGPDRVVALLGISPSLARRERRIAHEVADDIGVQVHEIETHEGERPEYVANGVDRCFFCKDELFTRIDTELLDELRLDAVAYGENADDAKRPDRPGASAATNHAVLRPLASAGLTKSDVRELARALSVPVANKPAAPCLASRIPHGEEVTPAKLRQVEDLEDAVFDLGFSDCRARHHGRVARLELPRNELARAVEPEVRAALVAAGKAAGFAYVSLDLDGLQSGAFTLSIMNAKGTL</sequence>
<dbReference type="InterPro" id="IPR022310">
    <property type="entry name" value="NAD/GMP_synthase"/>
</dbReference>
<dbReference type="PIRSF" id="PIRSF006661">
    <property type="entry name" value="PP-lp_UCP006661"/>
    <property type="match status" value="1"/>
</dbReference>
<proteinExistence type="predicted"/>
<dbReference type="GO" id="GO:0005524">
    <property type="term" value="F:ATP binding"/>
    <property type="evidence" value="ECO:0007669"/>
    <property type="project" value="UniProtKB-KW"/>
</dbReference>
<comment type="caution">
    <text evidence="2">The sequence shown here is derived from an EMBL/GenBank/DDBJ whole genome shotgun (WGS) entry which is preliminary data.</text>
</comment>